<accession>A0A645D917</accession>
<name>A0A645D917_9ZZZZ</name>
<dbReference type="EMBL" id="VSSQ01033926">
    <property type="protein sequence ID" value="MPM85697.1"/>
    <property type="molecule type" value="Genomic_DNA"/>
</dbReference>
<organism evidence="1">
    <name type="scientific">bioreactor metagenome</name>
    <dbReference type="NCBI Taxonomy" id="1076179"/>
    <lineage>
        <taxon>unclassified sequences</taxon>
        <taxon>metagenomes</taxon>
        <taxon>ecological metagenomes</taxon>
    </lineage>
</organism>
<gene>
    <name evidence="1" type="ORF">SDC9_132778</name>
</gene>
<dbReference type="AlphaFoldDB" id="A0A645D917"/>
<protein>
    <submittedName>
        <fullName evidence="1">Uncharacterized protein</fullName>
    </submittedName>
</protein>
<proteinExistence type="predicted"/>
<reference evidence="1" key="1">
    <citation type="submission" date="2019-08" db="EMBL/GenBank/DDBJ databases">
        <authorList>
            <person name="Kucharzyk K."/>
            <person name="Murdoch R.W."/>
            <person name="Higgins S."/>
            <person name="Loffler F."/>
        </authorList>
    </citation>
    <scope>NUCLEOTIDE SEQUENCE</scope>
</reference>
<evidence type="ECO:0000313" key="1">
    <source>
        <dbReference type="EMBL" id="MPM85697.1"/>
    </source>
</evidence>
<sequence>MRLGVAEVERVDDHADVGRILPRLADVRDFDQFEIGLVHRGLEALVAIPVAIGLLDHDAALEQQALEHALDVELVVLGIAHAERNVFEITEQRHADVVGG</sequence>
<comment type="caution">
    <text evidence="1">The sequence shown here is derived from an EMBL/GenBank/DDBJ whole genome shotgun (WGS) entry which is preliminary data.</text>
</comment>